<dbReference type="InterPro" id="IPR026906">
    <property type="entry name" value="LRR_5"/>
</dbReference>
<dbReference type="Gene3D" id="3.80.10.10">
    <property type="entry name" value="Ribonuclease Inhibitor"/>
    <property type="match status" value="1"/>
</dbReference>
<accession>A0A9W7EHX3</accession>
<name>A0A9W7EHX3_9STRA</name>
<reference evidence="2" key="1">
    <citation type="journal article" date="2023" name="Commun. Biol.">
        <title>Genome analysis of Parmales, the sister group of diatoms, reveals the evolutionary specialization of diatoms from phago-mixotrophs to photoautotrophs.</title>
        <authorList>
            <person name="Ban H."/>
            <person name="Sato S."/>
            <person name="Yoshikawa S."/>
            <person name="Yamada K."/>
            <person name="Nakamura Y."/>
            <person name="Ichinomiya M."/>
            <person name="Sato N."/>
            <person name="Blanc-Mathieu R."/>
            <person name="Endo H."/>
            <person name="Kuwata A."/>
            <person name="Ogata H."/>
        </authorList>
    </citation>
    <scope>NUCLEOTIDE SEQUENCE [LARGE SCALE GENOMIC DNA]</scope>
    <source>
        <strain evidence="2">NIES 3701</strain>
    </source>
</reference>
<dbReference type="InterPro" id="IPR032675">
    <property type="entry name" value="LRR_dom_sf"/>
</dbReference>
<proteinExistence type="predicted"/>
<dbReference type="EMBL" id="BRXY01000223">
    <property type="protein sequence ID" value="GMH78545.1"/>
    <property type="molecule type" value="Genomic_DNA"/>
</dbReference>
<protein>
    <submittedName>
        <fullName evidence="1">Uncharacterized protein</fullName>
    </submittedName>
</protein>
<comment type="caution">
    <text evidence="1">The sequence shown here is derived from an EMBL/GenBank/DDBJ whole genome shotgun (WGS) entry which is preliminary data.</text>
</comment>
<gene>
    <name evidence="1" type="ORF">TrST_g6518</name>
</gene>
<dbReference type="SUPFAM" id="SSF52058">
    <property type="entry name" value="L domain-like"/>
    <property type="match status" value="1"/>
</dbReference>
<evidence type="ECO:0000313" key="1">
    <source>
        <dbReference type="EMBL" id="GMH78545.1"/>
    </source>
</evidence>
<sequence length="267" mass="29954">MSKRTSEHISNALETLDPKNLIGGDYDAEVFEGSDSAADDTPLIGDDDFMHTDDFRRLFVDFVMIDTLVTMRWLDRKWHNVVEEKLIELEDEPFGEVIVHGGNDISWDEADTDVRVKRIKLVTKVVFLLNITKVGYCACCDASILVVVDIPEGITIIGNHSFMNCISLKDIKFPKSLTSIGVQSFGYCSSLEEVDLLHTKVLELGEYAFYDCTSLRKMKIPDSLQPLGADVFLNCSELVPSTIDVEDNINDDDVTSEVVAYLRSIQL</sequence>
<keyword evidence="2" id="KW-1185">Reference proteome</keyword>
<dbReference type="PANTHER" id="PTHR45661:SF3">
    <property type="entry name" value="IG-LIKE DOMAIN-CONTAINING PROTEIN"/>
    <property type="match status" value="1"/>
</dbReference>
<dbReference type="Proteomes" id="UP001165085">
    <property type="component" value="Unassembled WGS sequence"/>
</dbReference>
<dbReference type="InterPro" id="IPR053139">
    <property type="entry name" value="Surface_bspA-like"/>
</dbReference>
<organism evidence="1 2">
    <name type="scientific">Triparma strigata</name>
    <dbReference type="NCBI Taxonomy" id="1606541"/>
    <lineage>
        <taxon>Eukaryota</taxon>
        <taxon>Sar</taxon>
        <taxon>Stramenopiles</taxon>
        <taxon>Ochrophyta</taxon>
        <taxon>Bolidophyceae</taxon>
        <taxon>Parmales</taxon>
        <taxon>Triparmaceae</taxon>
        <taxon>Triparma</taxon>
    </lineage>
</organism>
<evidence type="ECO:0000313" key="2">
    <source>
        <dbReference type="Proteomes" id="UP001165085"/>
    </source>
</evidence>
<dbReference type="Pfam" id="PF13306">
    <property type="entry name" value="LRR_5"/>
    <property type="match status" value="1"/>
</dbReference>
<dbReference type="AlphaFoldDB" id="A0A9W7EHX3"/>
<dbReference type="PANTHER" id="PTHR45661">
    <property type="entry name" value="SURFACE ANTIGEN"/>
    <property type="match status" value="1"/>
</dbReference>